<dbReference type="AlphaFoldDB" id="A0ABD0XF81"/>
<reference evidence="12 13" key="1">
    <citation type="submission" date="2024-06" db="EMBL/GenBank/DDBJ databases">
        <authorList>
            <person name="Pan Q."/>
            <person name="Wen M."/>
            <person name="Jouanno E."/>
            <person name="Zahm M."/>
            <person name="Klopp C."/>
            <person name="Cabau C."/>
            <person name="Louis A."/>
            <person name="Berthelot C."/>
            <person name="Parey E."/>
            <person name="Roest Crollius H."/>
            <person name="Montfort J."/>
            <person name="Robinson-Rechavi M."/>
            <person name="Bouchez O."/>
            <person name="Lampietro C."/>
            <person name="Lopez Roques C."/>
            <person name="Donnadieu C."/>
            <person name="Postlethwait J."/>
            <person name="Bobe J."/>
            <person name="Verreycken H."/>
            <person name="Guiguen Y."/>
        </authorList>
    </citation>
    <scope>NUCLEOTIDE SEQUENCE [LARGE SCALE GENOMIC DNA]</scope>
    <source>
        <strain evidence="12">Up_M1</strain>
        <tissue evidence="12">Testis</tissue>
    </source>
</reference>
<keyword evidence="8" id="KW-0325">Glycoprotein</keyword>
<dbReference type="Gene3D" id="2.10.25.10">
    <property type="entry name" value="Laminin"/>
    <property type="match status" value="7"/>
</dbReference>
<dbReference type="PROSITE" id="PS01187">
    <property type="entry name" value="EGF_CA"/>
    <property type="match status" value="2"/>
</dbReference>
<protein>
    <recommendedName>
        <fullName evidence="14">Fibrillin 1</fullName>
    </recommendedName>
</protein>
<evidence type="ECO:0000256" key="9">
    <source>
        <dbReference type="PROSITE-ProRule" id="PRU00076"/>
    </source>
</evidence>
<gene>
    <name evidence="12" type="ORF">UPYG_G00088390</name>
</gene>
<comment type="subcellular location">
    <subcellularLocation>
        <location evidence="1">Secreted</location>
        <location evidence="1">Extracellular space</location>
        <location evidence="1">Extracellular matrix</location>
    </subcellularLocation>
</comment>
<evidence type="ECO:0000259" key="10">
    <source>
        <dbReference type="PROSITE" id="PS50026"/>
    </source>
</evidence>
<dbReference type="FunFam" id="2.10.25.10:FF:000010">
    <property type="entry name" value="Pro-epidermal growth factor"/>
    <property type="match status" value="1"/>
</dbReference>
<evidence type="ECO:0000313" key="12">
    <source>
        <dbReference type="EMBL" id="KAL1007561.1"/>
    </source>
</evidence>
<keyword evidence="5" id="KW-0732">Signal</keyword>
<dbReference type="FunFam" id="3.90.290.10:FF:000011">
    <property type="entry name" value="Fibrillin 2"/>
    <property type="match status" value="1"/>
</dbReference>
<feature type="domain" description="EGF-like" evidence="10">
    <location>
        <begin position="53"/>
        <end position="94"/>
    </location>
</feature>
<keyword evidence="3" id="KW-0272">Extracellular matrix</keyword>
<feature type="disulfide bond" evidence="9">
    <location>
        <begin position="222"/>
        <end position="232"/>
    </location>
</feature>
<dbReference type="PROSITE" id="PS01186">
    <property type="entry name" value="EGF_2"/>
    <property type="match status" value="6"/>
</dbReference>
<evidence type="ECO:0000256" key="4">
    <source>
        <dbReference type="ARBA" id="ARBA00022536"/>
    </source>
</evidence>
<dbReference type="PANTHER" id="PTHR47333">
    <property type="entry name" value="VON WILLEBRAND FACTOR C AND EGF DOMAIN-CONTAINING PROTEIN"/>
    <property type="match status" value="1"/>
</dbReference>
<dbReference type="InterPro" id="IPR018097">
    <property type="entry name" value="EGF_Ca-bd_CS"/>
</dbReference>
<feature type="domain" description="EGF-like" evidence="10">
    <location>
        <begin position="136"/>
        <end position="172"/>
    </location>
</feature>
<dbReference type="CDD" id="cd11304">
    <property type="entry name" value="Cadherin_repeat"/>
    <property type="match status" value="1"/>
</dbReference>
<dbReference type="EMBL" id="JAGEUA010000002">
    <property type="protein sequence ID" value="KAL1007561.1"/>
    <property type="molecule type" value="Genomic_DNA"/>
</dbReference>
<dbReference type="PROSITE" id="PS00010">
    <property type="entry name" value="ASX_HYDROXYL"/>
    <property type="match status" value="7"/>
</dbReference>
<dbReference type="InterPro" id="IPR009030">
    <property type="entry name" value="Growth_fac_rcpt_cys_sf"/>
</dbReference>
<keyword evidence="4 9" id="KW-0245">EGF-like domain</keyword>
<dbReference type="FunFam" id="2.10.25.10:FF:000003">
    <property type="entry name" value="fibrillin-1 isoform X1"/>
    <property type="match status" value="2"/>
</dbReference>
<dbReference type="PROSITE" id="PS50026">
    <property type="entry name" value="EGF_3"/>
    <property type="match status" value="5"/>
</dbReference>
<evidence type="ECO:0000256" key="6">
    <source>
        <dbReference type="ARBA" id="ARBA00022737"/>
    </source>
</evidence>
<comment type="caution">
    <text evidence="9">Lacks conserved residue(s) required for the propagation of feature annotation.</text>
</comment>
<dbReference type="FunFam" id="2.10.25.10:FF:000087">
    <property type="entry name" value="Fibrillin 2"/>
    <property type="match status" value="1"/>
</dbReference>
<accession>A0ABD0XF81</accession>
<feature type="domain" description="EGF-like" evidence="10">
    <location>
        <begin position="175"/>
        <end position="217"/>
    </location>
</feature>
<keyword evidence="6" id="KW-0677">Repeat</keyword>
<evidence type="ECO:0000256" key="8">
    <source>
        <dbReference type="ARBA" id="ARBA00023180"/>
    </source>
</evidence>
<keyword evidence="7 9" id="KW-1015">Disulfide bond</keyword>
<dbReference type="Pfam" id="PF07645">
    <property type="entry name" value="EGF_CA"/>
    <property type="match status" value="7"/>
</dbReference>
<dbReference type="FunFam" id="2.10.25.10:FF:000159">
    <property type="entry name" value="Fibrillin 2"/>
    <property type="match status" value="1"/>
</dbReference>
<dbReference type="SMART" id="SM00179">
    <property type="entry name" value="EGF_CA"/>
    <property type="match status" value="7"/>
</dbReference>
<comment type="caution">
    <text evidence="12">The sequence shown here is derived from an EMBL/GenBank/DDBJ whole genome shotgun (WGS) entry which is preliminary data.</text>
</comment>
<evidence type="ECO:0000256" key="3">
    <source>
        <dbReference type="ARBA" id="ARBA00022530"/>
    </source>
</evidence>
<dbReference type="FunFam" id="2.10.25.10:FF:000023">
    <property type="entry name" value="Fibrillin 2"/>
    <property type="match status" value="1"/>
</dbReference>
<dbReference type="PROSITE" id="PS51364">
    <property type="entry name" value="TB"/>
    <property type="match status" value="1"/>
</dbReference>
<feature type="domain" description="EGF-like" evidence="10">
    <location>
        <begin position="298"/>
        <end position="337"/>
    </location>
</feature>
<keyword evidence="2" id="KW-0964">Secreted</keyword>
<sequence>MQSSSRNSVTKSECCCDGGRGWGSNCELCPLPGTTHYKKMCPHGPGYTTDGKDINECLVMGNLCVNGQCINTEGSYSCFCKTGYTTDITGTRCLDVDECVQAPKPCNFLCKNTEGSYLCSCPRGYNLQEDGKSCRDLDECQSKQHNCQFLCVNTIGGFTCKCPPGFTQHHTACIDNNECASDPALCGTNGVCQNSPGSFNCECTRGFSMDPHGQSCEDMDECDGNHRCQHGCQNLVGGYRCSCPQGYLQHYQWNQCVDENECQNTQICGDASCHNTLGSFRCLCPTGFNFREQGGCSDINECSSSSNPCNYGCSNTEGGYLCGCPPGYYRAGQGHCVSGVGLSSGVSLGQGGAGGGAGGGAEVGDNDLSPEACYECKVNGYPKKGRNRRDTNSTLDQPLADAQESVSLESLDIEETLMFNLNLSDLSAGQHILEFTPALSTLNNHVRYSIAYGNEQGYFKISQKEGLSYLHLSKRKSLPLGAYSLQISSVSGYKKKELAALEDSNDKDYLTGQLGETLTMRVQIVLH</sequence>
<dbReference type="InterPro" id="IPR000742">
    <property type="entry name" value="EGF"/>
</dbReference>
<feature type="domain" description="EGF-like" evidence="10">
    <location>
        <begin position="218"/>
        <end position="257"/>
    </location>
</feature>
<feature type="domain" description="TB" evidence="11">
    <location>
        <begin position="1"/>
        <end position="41"/>
    </location>
</feature>
<organism evidence="12 13">
    <name type="scientific">Umbra pygmaea</name>
    <name type="common">Eastern mudminnow</name>
    <dbReference type="NCBI Taxonomy" id="75934"/>
    <lineage>
        <taxon>Eukaryota</taxon>
        <taxon>Metazoa</taxon>
        <taxon>Chordata</taxon>
        <taxon>Craniata</taxon>
        <taxon>Vertebrata</taxon>
        <taxon>Euteleostomi</taxon>
        <taxon>Actinopterygii</taxon>
        <taxon>Neopterygii</taxon>
        <taxon>Teleostei</taxon>
        <taxon>Protacanthopterygii</taxon>
        <taxon>Esociformes</taxon>
        <taxon>Umbridae</taxon>
        <taxon>Umbra</taxon>
    </lineage>
</organism>
<evidence type="ECO:0000256" key="2">
    <source>
        <dbReference type="ARBA" id="ARBA00022525"/>
    </source>
</evidence>
<dbReference type="SUPFAM" id="SSF57581">
    <property type="entry name" value="TB module/8-cys domain"/>
    <property type="match status" value="1"/>
</dbReference>
<dbReference type="Gene3D" id="3.90.290.10">
    <property type="entry name" value="TGF-beta binding (TB) domain"/>
    <property type="match status" value="1"/>
</dbReference>
<evidence type="ECO:0000313" key="13">
    <source>
        <dbReference type="Proteomes" id="UP001557470"/>
    </source>
</evidence>
<proteinExistence type="predicted"/>
<keyword evidence="13" id="KW-1185">Reference proteome</keyword>
<dbReference type="SMART" id="SM00181">
    <property type="entry name" value="EGF"/>
    <property type="match status" value="7"/>
</dbReference>
<dbReference type="Proteomes" id="UP001557470">
    <property type="component" value="Unassembled WGS sequence"/>
</dbReference>
<dbReference type="InterPro" id="IPR001881">
    <property type="entry name" value="EGF-like_Ca-bd_dom"/>
</dbReference>
<evidence type="ECO:0000256" key="1">
    <source>
        <dbReference type="ARBA" id="ARBA00004498"/>
    </source>
</evidence>
<evidence type="ECO:0000256" key="5">
    <source>
        <dbReference type="ARBA" id="ARBA00022729"/>
    </source>
</evidence>
<evidence type="ECO:0000259" key="11">
    <source>
        <dbReference type="PROSITE" id="PS51364"/>
    </source>
</evidence>
<dbReference type="Pfam" id="PF00683">
    <property type="entry name" value="TB"/>
    <property type="match status" value="1"/>
</dbReference>
<dbReference type="InterPro" id="IPR000152">
    <property type="entry name" value="EGF-type_Asp/Asn_hydroxyl_site"/>
</dbReference>
<dbReference type="InterPro" id="IPR036773">
    <property type="entry name" value="TB_dom_sf"/>
</dbReference>
<evidence type="ECO:0008006" key="14">
    <source>
        <dbReference type="Google" id="ProtNLM"/>
    </source>
</evidence>
<dbReference type="InterPro" id="IPR049883">
    <property type="entry name" value="NOTCH1_EGF-like"/>
</dbReference>
<dbReference type="SUPFAM" id="SSF57196">
    <property type="entry name" value="EGF/Laminin"/>
    <property type="match status" value="1"/>
</dbReference>
<evidence type="ECO:0000256" key="7">
    <source>
        <dbReference type="ARBA" id="ARBA00023157"/>
    </source>
</evidence>
<dbReference type="SUPFAM" id="SSF57184">
    <property type="entry name" value="Growth factor receptor domain"/>
    <property type="match status" value="2"/>
</dbReference>
<dbReference type="PANTHER" id="PTHR47333:SF5">
    <property type="entry name" value="FIBRILLIN-3"/>
    <property type="match status" value="1"/>
</dbReference>
<dbReference type="InterPro" id="IPR052080">
    <property type="entry name" value="vWF_C/EGF_Fibrillin"/>
</dbReference>
<dbReference type="CDD" id="cd00054">
    <property type="entry name" value="EGF_CA"/>
    <property type="match status" value="6"/>
</dbReference>
<dbReference type="InterPro" id="IPR017878">
    <property type="entry name" value="TB_dom"/>
</dbReference>
<name>A0ABD0XF81_UMBPY</name>